<dbReference type="GO" id="GO:0032259">
    <property type="term" value="P:methylation"/>
    <property type="evidence" value="ECO:0007669"/>
    <property type="project" value="UniProtKB-KW"/>
</dbReference>
<accession>A0A174IM07</accession>
<dbReference type="PANTHER" id="PTHR35866:SF2">
    <property type="entry name" value="YKGJ FAMILY CYSTEINE CLUSTER PROTEIN"/>
    <property type="match status" value="1"/>
</dbReference>
<name>A0A174IM07_9FIRM</name>
<dbReference type="Proteomes" id="UP000095544">
    <property type="component" value="Unassembled WGS sequence"/>
</dbReference>
<reference evidence="1 2" key="1">
    <citation type="submission" date="2015-09" db="EMBL/GenBank/DDBJ databases">
        <authorList>
            <consortium name="Pathogen Informatics"/>
        </authorList>
    </citation>
    <scope>NUCLEOTIDE SEQUENCE [LARGE SCALE GENOMIC DNA]</scope>
    <source>
        <strain evidence="1 2">2789STDY5834876</strain>
    </source>
</reference>
<dbReference type="STRING" id="39482.ERS852491_03536"/>
<dbReference type="EMBL" id="CYZU01000039">
    <property type="protein sequence ID" value="CUO86059.1"/>
    <property type="molecule type" value="Genomic_DNA"/>
</dbReference>
<organism evidence="1 2">
    <name type="scientific">Faecalicatena contorta</name>
    <dbReference type="NCBI Taxonomy" id="39482"/>
    <lineage>
        <taxon>Bacteria</taxon>
        <taxon>Bacillati</taxon>
        <taxon>Bacillota</taxon>
        <taxon>Clostridia</taxon>
        <taxon>Lachnospirales</taxon>
        <taxon>Lachnospiraceae</taxon>
        <taxon>Faecalicatena</taxon>
    </lineage>
</organism>
<dbReference type="RefSeq" id="WP_055154488.1">
    <property type="nucleotide sequence ID" value="NZ_CYZU01000039.1"/>
</dbReference>
<keyword evidence="1" id="KW-0966">Cell projection</keyword>
<dbReference type="Pfam" id="PF03692">
    <property type="entry name" value="CxxCxxCC"/>
    <property type="match status" value="1"/>
</dbReference>
<dbReference type="GO" id="GO:0008168">
    <property type="term" value="F:methyltransferase activity"/>
    <property type="evidence" value="ECO:0007669"/>
    <property type="project" value="UniProtKB-KW"/>
</dbReference>
<dbReference type="AlphaFoldDB" id="A0A174IM07"/>
<keyword evidence="1" id="KW-0489">Methyltransferase</keyword>
<keyword evidence="1" id="KW-0282">Flagellum</keyword>
<gene>
    <name evidence="1" type="ORF">ERS852491_03536</name>
</gene>
<dbReference type="OrthoDB" id="9810361at2"/>
<dbReference type="PANTHER" id="PTHR35866">
    <property type="entry name" value="PUTATIVE-RELATED"/>
    <property type="match status" value="1"/>
</dbReference>
<protein>
    <submittedName>
        <fullName evidence="1">Flagellin N-methylase</fullName>
    </submittedName>
</protein>
<proteinExistence type="predicted"/>
<evidence type="ECO:0000313" key="2">
    <source>
        <dbReference type="Proteomes" id="UP000095544"/>
    </source>
</evidence>
<sequence>MERYVRLEEISDGRLYGPNDMVRADCGGCEGCPASCCRGMGKTIVLDPLDVYRMTTALGVKFEELLRDKIELNVADGLILPNLKMDGEGESCVFLNSRGRCSIHDARPGICRIFPLGRYYEDRSFRYFLQIHECLKENRAKIKVKKWIDTPELEKNQKFIADWHYFLKDTQYMLQKPENETRRKEISMYILTSFYMIEYRENEDFYAQVDRRMKQGRESVGTGAF</sequence>
<keyword evidence="1" id="KW-0808">Transferase</keyword>
<dbReference type="InterPro" id="IPR005358">
    <property type="entry name" value="Puta_zinc/iron-chelating_dom"/>
</dbReference>
<keyword evidence="1" id="KW-0969">Cilium</keyword>
<evidence type="ECO:0000313" key="1">
    <source>
        <dbReference type="EMBL" id="CUO86059.1"/>
    </source>
</evidence>